<comment type="caution">
    <text evidence="3">The sequence shown here is derived from an EMBL/GenBank/DDBJ whole genome shotgun (WGS) entry which is preliminary data.</text>
</comment>
<dbReference type="AlphaFoldDB" id="A0A6A5AAR2"/>
<feature type="compositionally biased region" description="Low complexity" evidence="1">
    <location>
        <begin position="20"/>
        <end position="34"/>
    </location>
</feature>
<evidence type="ECO:0000313" key="4">
    <source>
        <dbReference type="Proteomes" id="UP000469452"/>
    </source>
</evidence>
<evidence type="ECO:0000259" key="2">
    <source>
        <dbReference type="Pfam" id="PF14303"/>
    </source>
</evidence>
<dbReference type="Proteomes" id="UP000469452">
    <property type="component" value="Unassembled WGS sequence"/>
</dbReference>
<dbReference type="EMBL" id="VJMI01015328">
    <property type="protein sequence ID" value="KAF0729821.1"/>
    <property type="molecule type" value="Genomic_DNA"/>
</dbReference>
<dbReference type="Pfam" id="PF14303">
    <property type="entry name" value="NAM-associated"/>
    <property type="match status" value="1"/>
</dbReference>
<feature type="region of interest" description="Disordered" evidence="1">
    <location>
        <begin position="14"/>
        <end position="51"/>
    </location>
</feature>
<organism evidence="3 4">
    <name type="scientific">Aphanomyces astaci</name>
    <name type="common">Crayfish plague agent</name>
    <dbReference type="NCBI Taxonomy" id="112090"/>
    <lineage>
        <taxon>Eukaryota</taxon>
        <taxon>Sar</taxon>
        <taxon>Stramenopiles</taxon>
        <taxon>Oomycota</taxon>
        <taxon>Saprolegniomycetes</taxon>
        <taxon>Saprolegniales</taxon>
        <taxon>Verrucalvaceae</taxon>
        <taxon>Aphanomyces</taxon>
    </lineage>
</organism>
<protein>
    <recommendedName>
        <fullName evidence="2">No apical meristem-associated C-terminal domain-containing protein</fullName>
    </recommendedName>
</protein>
<name>A0A6A5AAR2_APHAT</name>
<gene>
    <name evidence="3" type="ORF">AaE_009348</name>
</gene>
<reference evidence="3 4" key="1">
    <citation type="submission" date="2019-06" db="EMBL/GenBank/DDBJ databases">
        <title>Genomics analysis of Aphanomyces spp. identifies a new class of oomycete effector associated with host adaptation.</title>
        <authorList>
            <person name="Gaulin E."/>
        </authorList>
    </citation>
    <scope>NUCLEOTIDE SEQUENCE [LARGE SCALE GENOMIC DNA]</scope>
    <source>
        <strain evidence="3 4">E</strain>
    </source>
</reference>
<evidence type="ECO:0000256" key="1">
    <source>
        <dbReference type="SAM" id="MobiDB-lite"/>
    </source>
</evidence>
<proteinExistence type="predicted"/>
<evidence type="ECO:0000313" key="3">
    <source>
        <dbReference type="EMBL" id="KAF0729821.1"/>
    </source>
</evidence>
<sequence>MHCWEILKDQPKWMRESSDAAQPAATSSVTPTTALDTSQETRPLGAKRAKQQQKGMTYNILNYASIMAKMHADLVAALEAKNSIAQRALDTKLFTVVVPDDPEAQLFFAMKRKEAVLRARADLLLAETKGLATPSKRQKGDSLGASDIIEASMTADQTELSYCSFGACPGLDTSIVKHACQAVGCGGSVHHLCCVDVDCPEDTYFCSTGCISMTM</sequence>
<dbReference type="InterPro" id="IPR029466">
    <property type="entry name" value="NAM-associated_C"/>
</dbReference>
<feature type="domain" description="No apical meristem-associated C-terminal" evidence="2">
    <location>
        <begin position="1"/>
        <end position="89"/>
    </location>
</feature>
<accession>A0A6A5AAR2</accession>
<dbReference type="VEuPathDB" id="FungiDB:H257_09040"/>